<dbReference type="PANTHER" id="PTHR43391">
    <property type="entry name" value="RETINOL DEHYDROGENASE-RELATED"/>
    <property type="match status" value="1"/>
</dbReference>
<dbReference type="Gene3D" id="3.40.50.720">
    <property type="entry name" value="NAD(P)-binding Rossmann-like Domain"/>
    <property type="match status" value="1"/>
</dbReference>
<keyword evidence="5" id="KW-1185">Reference proteome</keyword>
<evidence type="ECO:0000313" key="4">
    <source>
        <dbReference type="EMBL" id="MXO47111.1"/>
    </source>
</evidence>
<proteinExistence type="inferred from homology"/>
<dbReference type="AlphaFoldDB" id="A0A844XM73"/>
<organism evidence="4 5">
    <name type="scientific">Qipengyuania vulgaris</name>
    <dbReference type="NCBI Taxonomy" id="291985"/>
    <lineage>
        <taxon>Bacteria</taxon>
        <taxon>Pseudomonadati</taxon>
        <taxon>Pseudomonadota</taxon>
        <taxon>Alphaproteobacteria</taxon>
        <taxon>Sphingomonadales</taxon>
        <taxon>Erythrobacteraceae</taxon>
        <taxon>Qipengyuania</taxon>
    </lineage>
</organism>
<keyword evidence="2" id="KW-0560">Oxidoreductase</keyword>
<dbReference type="NCBIfam" id="NF006123">
    <property type="entry name" value="PRK08267.1"/>
    <property type="match status" value="1"/>
</dbReference>
<gene>
    <name evidence="4" type="ORF">GRI69_02390</name>
</gene>
<comment type="caution">
    <text evidence="4">The sequence shown here is derived from an EMBL/GenBank/DDBJ whole genome shotgun (WGS) entry which is preliminary data.</text>
</comment>
<dbReference type="Proteomes" id="UP000448199">
    <property type="component" value="Unassembled WGS sequence"/>
</dbReference>
<dbReference type="PRINTS" id="PR00081">
    <property type="entry name" value="GDHRDH"/>
</dbReference>
<dbReference type="GO" id="GO:0016491">
    <property type="term" value="F:oxidoreductase activity"/>
    <property type="evidence" value="ECO:0007669"/>
    <property type="project" value="UniProtKB-KW"/>
</dbReference>
<comment type="similarity">
    <text evidence="1 3">Belongs to the short-chain dehydrogenases/reductases (SDR) family.</text>
</comment>
<evidence type="ECO:0000256" key="2">
    <source>
        <dbReference type="ARBA" id="ARBA00023002"/>
    </source>
</evidence>
<dbReference type="SUPFAM" id="SSF51735">
    <property type="entry name" value="NAD(P)-binding Rossmann-fold domains"/>
    <property type="match status" value="1"/>
</dbReference>
<evidence type="ECO:0000256" key="3">
    <source>
        <dbReference type="RuleBase" id="RU000363"/>
    </source>
</evidence>
<dbReference type="Pfam" id="PF00106">
    <property type="entry name" value="adh_short"/>
    <property type="match status" value="1"/>
</dbReference>
<dbReference type="PRINTS" id="PR00080">
    <property type="entry name" value="SDRFAMILY"/>
</dbReference>
<dbReference type="EMBL" id="WTYC01000001">
    <property type="protein sequence ID" value="MXO47111.1"/>
    <property type="molecule type" value="Genomic_DNA"/>
</dbReference>
<dbReference type="InterPro" id="IPR002347">
    <property type="entry name" value="SDR_fam"/>
</dbReference>
<dbReference type="OrthoDB" id="9793825at2"/>
<name>A0A844XM73_9SPHN</name>
<protein>
    <submittedName>
        <fullName evidence="4">SDR family oxidoreductase</fullName>
    </submittedName>
</protein>
<evidence type="ECO:0000256" key="1">
    <source>
        <dbReference type="ARBA" id="ARBA00006484"/>
    </source>
</evidence>
<evidence type="ECO:0000313" key="5">
    <source>
        <dbReference type="Proteomes" id="UP000448199"/>
    </source>
</evidence>
<sequence length="268" mass="28780">MSTRKAIFITGGASGIGRAIALHFGKRDWFVGLGDLDEHNMWVTRDLIGHGFVYQHTFDVRDRAAWDKALDSFATAAGGRIDVVANNAGIPLGGALIENSEEEITRCLDINLKGVLFGAQAAYPHLQKTAPGSCLLNTASAAGIYGTPGASVYSATKFGVRAITESLDGEWAADGIKVRSIMPGFIETPLLDHSPNAKTNEDIRTRVKEAGLEITPVEDVAQAAWDAVHGEKLHTTVGQTAKKLAFGARWMPGRVRKQTRASIRPMGK</sequence>
<reference evidence="4 5" key="1">
    <citation type="submission" date="2019-12" db="EMBL/GenBank/DDBJ databases">
        <title>Genomic-based taxomic classification of the family Erythrobacteraceae.</title>
        <authorList>
            <person name="Xu L."/>
        </authorList>
    </citation>
    <scope>NUCLEOTIDE SEQUENCE [LARGE SCALE GENOMIC DNA]</scope>
    <source>
        <strain evidence="4 5">DSM 17792</strain>
    </source>
</reference>
<dbReference type="PANTHER" id="PTHR43391:SF82">
    <property type="entry name" value="OXIDOREDUCTASE SADH-RELATED"/>
    <property type="match status" value="1"/>
</dbReference>
<dbReference type="RefSeq" id="WP_160726705.1">
    <property type="nucleotide sequence ID" value="NZ_WTYC01000001.1"/>
</dbReference>
<accession>A0A844XM73</accession>
<dbReference type="InterPro" id="IPR036291">
    <property type="entry name" value="NAD(P)-bd_dom_sf"/>
</dbReference>